<evidence type="ECO:0000313" key="3">
    <source>
        <dbReference type="EMBL" id="WFD41299.1"/>
    </source>
</evidence>
<dbReference type="EMBL" id="CP119966">
    <property type="protein sequence ID" value="WFD41299.1"/>
    <property type="molecule type" value="Genomic_DNA"/>
</dbReference>
<dbReference type="InterPro" id="IPR006735">
    <property type="entry name" value="Rtf2"/>
</dbReference>
<proteinExistence type="inferred from homology"/>
<dbReference type="CDD" id="cd16653">
    <property type="entry name" value="RING-like_Rtf2"/>
    <property type="match status" value="1"/>
</dbReference>
<sequence>MGNDGGSIAKRDDLVRTKAAANEKVDKDEVRHSLWSQCRLTKKPLSAPIMADRLGQLYNKDGVIEYLLRRAQDEATDVENKAAGHIKGLKDVRQVKLAQSAAGEDDDHAYPFSCPLTQRALTGKFKTVCLWPCGCVVSESGLRSTTGLQGKKDEQETPCPVCETPFSPQALAEGRTTLDSDLVWLNPPEDEQSELRALLSQRKNKRKKNESSEKRAKPRLPTLNDAAPGAYAAQQVRVAQANAAHNAPGAKESEAISSLYRKTPSKRDVWLGKQAS</sequence>
<accession>A0AAF0F797</accession>
<evidence type="ECO:0000313" key="4">
    <source>
        <dbReference type="Proteomes" id="UP001217754"/>
    </source>
</evidence>
<dbReference type="RefSeq" id="XP_060124196.1">
    <property type="nucleotide sequence ID" value="XM_060268213.1"/>
</dbReference>
<name>A0AAF0F797_9BASI</name>
<gene>
    <name evidence="3" type="primary">rtf2</name>
    <name evidence="3" type="ORF">MJAP1_004296</name>
</gene>
<evidence type="ECO:0000256" key="1">
    <source>
        <dbReference type="ARBA" id="ARBA00009885"/>
    </source>
</evidence>
<organism evidence="3 4">
    <name type="scientific">Malassezia japonica</name>
    <dbReference type="NCBI Taxonomy" id="223818"/>
    <lineage>
        <taxon>Eukaryota</taxon>
        <taxon>Fungi</taxon>
        <taxon>Dikarya</taxon>
        <taxon>Basidiomycota</taxon>
        <taxon>Ustilaginomycotina</taxon>
        <taxon>Malasseziomycetes</taxon>
        <taxon>Malasseziales</taxon>
        <taxon>Malasseziaceae</taxon>
        <taxon>Malassezia</taxon>
    </lineage>
</organism>
<dbReference type="GO" id="GO:0005634">
    <property type="term" value="C:nucleus"/>
    <property type="evidence" value="ECO:0007669"/>
    <property type="project" value="TreeGrafter"/>
</dbReference>
<feature type="region of interest" description="Disordered" evidence="2">
    <location>
        <begin position="242"/>
        <end position="276"/>
    </location>
</feature>
<dbReference type="InterPro" id="IPR027799">
    <property type="entry name" value="Rtf2_RING-finger"/>
</dbReference>
<comment type="similarity">
    <text evidence="1">Belongs to the rtf2 family.</text>
</comment>
<dbReference type="Pfam" id="PF04641">
    <property type="entry name" value="Rtf2"/>
    <property type="match status" value="1"/>
</dbReference>
<dbReference type="GeneID" id="85227947"/>
<keyword evidence="4" id="KW-1185">Reference proteome</keyword>
<dbReference type="AlphaFoldDB" id="A0AAF0F797"/>
<dbReference type="GO" id="GO:0006274">
    <property type="term" value="P:DNA replication termination"/>
    <property type="evidence" value="ECO:0007669"/>
    <property type="project" value="TreeGrafter"/>
</dbReference>
<feature type="region of interest" description="Disordered" evidence="2">
    <location>
        <begin position="144"/>
        <end position="166"/>
    </location>
</feature>
<dbReference type="Proteomes" id="UP001217754">
    <property type="component" value="Chromosome 9"/>
</dbReference>
<dbReference type="PANTHER" id="PTHR12775:SF0">
    <property type="entry name" value="REPLICATION TERMINATION FACTOR 2"/>
    <property type="match status" value="1"/>
</dbReference>
<evidence type="ECO:0000256" key="2">
    <source>
        <dbReference type="SAM" id="MobiDB-lite"/>
    </source>
</evidence>
<feature type="region of interest" description="Disordered" evidence="2">
    <location>
        <begin position="199"/>
        <end position="229"/>
    </location>
</feature>
<protein>
    <submittedName>
        <fullName evidence="3">Replication termination factor 2</fullName>
    </submittedName>
</protein>
<dbReference type="PANTHER" id="PTHR12775">
    <property type="entry name" value="PROTEIN C20ORF43 HOMOLOG"/>
    <property type="match status" value="1"/>
</dbReference>
<reference evidence="3" key="1">
    <citation type="submission" date="2023-03" db="EMBL/GenBank/DDBJ databases">
        <title>Mating type loci evolution in Malassezia.</title>
        <authorList>
            <person name="Coelho M.A."/>
        </authorList>
    </citation>
    <scope>NUCLEOTIDE SEQUENCE</scope>
    <source>
        <strain evidence="3">CBS 9431</strain>
    </source>
</reference>